<keyword evidence="10" id="KW-1185">Reference proteome</keyword>
<dbReference type="GO" id="GO:0005886">
    <property type="term" value="C:plasma membrane"/>
    <property type="evidence" value="ECO:0007669"/>
    <property type="project" value="UniProtKB-SubCell"/>
</dbReference>
<dbReference type="RefSeq" id="WP_085464301.1">
    <property type="nucleotide sequence ID" value="NZ_FXBL01000004.1"/>
</dbReference>
<feature type="transmembrane region" description="Helical" evidence="7">
    <location>
        <begin position="373"/>
        <end position="396"/>
    </location>
</feature>
<feature type="transmembrane region" description="Helical" evidence="7">
    <location>
        <begin position="313"/>
        <end position="332"/>
    </location>
</feature>
<keyword evidence="5 7" id="KW-1133">Transmembrane helix</keyword>
<keyword evidence="6 7" id="KW-0472">Membrane</keyword>
<dbReference type="OrthoDB" id="9809918at2"/>
<evidence type="ECO:0000256" key="7">
    <source>
        <dbReference type="SAM" id="Phobius"/>
    </source>
</evidence>
<evidence type="ECO:0000256" key="6">
    <source>
        <dbReference type="ARBA" id="ARBA00023136"/>
    </source>
</evidence>
<dbReference type="InterPro" id="IPR036259">
    <property type="entry name" value="MFS_trans_sf"/>
</dbReference>
<dbReference type="PANTHER" id="PTHR23513:SF11">
    <property type="entry name" value="STAPHYLOFERRIN A TRANSPORTER"/>
    <property type="match status" value="1"/>
</dbReference>
<feature type="domain" description="Major facilitator superfamily (MFS) profile" evidence="8">
    <location>
        <begin position="15"/>
        <end position="401"/>
    </location>
</feature>
<dbReference type="CDD" id="cd06173">
    <property type="entry name" value="MFS_MefA_like"/>
    <property type="match status" value="1"/>
</dbReference>
<dbReference type="Pfam" id="PF05977">
    <property type="entry name" value="MFS_3"/>
    <property type="match status" value="1"/>
</dbReference>
<feature type="transmembrane region" description="Helical" evidence="7">
    <location>
        <begin position="224"/>
        <end position="245"/>
    </location>
</feature>
<dbReference type="GO" id="GO:0022857">
    <property type="term" value="F:transmembrane transporter activity"/>
    <property type="evidence" value="ECO:0007669"/>
    <property type="project" value="InterPro"/>
</dbReference>
<evidence type="ECO:0000256" key="1">
    <source>
        <dbReference type="ARBA" id="ARBA00004651"/>
    </source>
</evidence>
<accession>A0A1X7NQS5</accession>
<protein>
    <submittedName>
        <fullName evidence="9">Predicted arabinose efflux permease, MFS family</fullName>
    </submittedName>
</protein>
<name>A0A1X7NQS5_9HYPH</name>
<evidence type="ECO:0000259" key="8">
    <source>
        <dbReference type="PROSITE" id="PS50850"/>
    </source>
</evidence>
<feature type="transmembrane region" description="Helical" evidence="7">
    <location>
        <begin position="49"/>
        <end position="69"/>
    </location>
</feature>
<dbReference type="Proteomes" id="UP000193083">
    <property type="component" value="Unassembled WGS sequence"/>
</dbReference>
<dbReference type="SUPFAM" id="SSF103473">
    <property type="entry name" value="MFS general substrate transporter"/>
    <property type="match status" value="1"/>
</dbReference>
<feature type="transmembrane region" description="Helical" evidence="7">
    <location>
        <begin position="161"/>
        <end position="191"/>
    </location>
</feature>
<evidence type="ECO:0000313" key="9">
    <source>
        <dbReference type="EMBL" id="SMH40389.1"/>
    </source>
</evidence>
<dbReference type="InterPro" id="IPR020846">
    <property type="entry name" value="MFS_dom"/>
</dbReference>
<keyword evidence="2" id="KW-0813">Transport</keyword>
<comment type="subcellular location">
    <subcellularLocation>
        <location evidence="1">Cell membrane</location>
        <topology evidence="1">Multi-pass membrane protein</topology>
    </subcellularLocation>
</comment>
<dbReference type="InterPro" id="IPR010290">
    <property type="entry name" value="TM_effector"/>
</dbReference>
<feature type="transmembrane region" description="Helical" evidence="7">
    <location>
        <begin position="344"/>
        <end position="367"/>
    </location>
</feature>
<dbReference type="AlphaFoldDB" id="A0A1X7NQS5"/>
<keyword evidence="3" id="KW-1003">Cell membrane</keyword>
<proteinExistence type="predicted"/>
<sequence length="542" mass="58819">MPQRASTLAPFRHPTFRALWIATLVSNLGGLIQGVGAGWMMTTISDSHIMVALVQGATTLPIMLFSLASGALADNFDRRRIMLFAQIMMMVVSVALAAIAYQGWITPWLLLAFTFLLGCGTALHNPPWQASVGDIVPREDLPAAVTLNSMGFNLMRSVGPAVGGIIVATAGVAAAFLANAVSYVTLIAALWRWKPVYPPRALPRESFLSAMSAGLRYVSMSPNLLIVMFRAWLFGIAAISSLALLPLVARELVGGGALTYGGLLGAFGVGAILGGFINGIVRERFSNEWIVRLACIGFGLSNILVALSGNVWLSHLLLLPAGACWVFALSLFNVTVQLSTPRWVVARALSLYQTATFGGMAMGSWLWGATADASGPAAALIVSGAVLIASVAVGLWHRLPEFGALNLDPLDQFREPELRLDLKARSGPIMIMVDYTIAQENVPAFLAAMTARRRIRIRDGARQWALLRDLENPEVWTESYHVPTWIEYLRHNQRRTQADAEVNEALQKLHKGPARPRVHRMIERQTVPVSDDMPLKGTPDIL</sequence>
<feature type="transmembrane region" description="Helical" evidence="7">
    <location>
        <begin position="257"/>
        <end position="277"/>
    </location>
</feature>
<evidence type="ECO:0000256" key="5">
    <source>
        <dbReference type="ARBA" id="ARBA00022989"/>
    </source>
</evidence>
<dbReference type="PROSITE" id="PS50850">
    <property type="entry name" value="MFS"/>
    <property type="match status" value="1"/>
</dbReference>
<evidence type="ECO:0000256" key="3">
    <source>
        <dbReference type="ARBA" id="ARBA00022475"/>
    </source>
</evidence>
<feature type="transmembrane region" description="Helical" evidence="7">
    <location>
        <begin position="20"/>
        <end position="42"/>
    </location>
</feature>
<gene>
    <name evidence="9" type="ORF">SAMN02982922_2306</name>
</gene>
<keyword evidence="4 7" id="KW-0812">Transmembrane</keyword>
<feature type="transmembrane region" description="Helical" evidence="7">
    <location>
        <begin position="289"/>
        <end position="307"/>
    </location>
</feature>
<dbReference type="Gene3D" id="1.20.1250.20">
    <property type="entry name" value="MFS general substrate transporter like domains"/>
    <property type="match status" value="1"/>
</dbReference>
<reference evidence="9 10" key="1">
    <citation type="submission" date="2017-04" db="EMBL/GenBank/DDBJ databases">
        <authorList>
            <person name="Afonso C.L."/>
            <person name="Miller P.J."/>
            <person name="Scott M.A."/>
            <person name="Spackman E."/>
            <person name="Goraichik I."/>
            <person name="Dimitrov K.M."/>
            <person name="Suarez D.L."/>
            <person name="Swayne D.E."/>
        </authorList>
    </citation>
    <scope>NUCLEOTIDE SEQUENCE [LARGE SCALE GENOMIC DNA]</scope>
    <source>
        <strain evidence="9 10">B5P</strain>
    </source>
</reference>
<dbReference type="PANTHER" id="PTHR23513">
    <property type="entry name" value="INTEGRAL MEMBRANE EFFLUX PROTEIN-RELATED"/>
    <property type="match status" value="1"/>
</dbReference>
<evidence type="ECO:0000256" key="4">
    <source>
        <dbReference type="ARBA" id="ARBA00022692"/>
    </source>
</evidence>
<evidence type="ECO:0000256" key="2">
    <source>
        <dbReference type="ARBA" id="ARBA00022448"/>
    </source>
</evidence>
<organism evidence="9 10">
    <name type="scientific">Mesorhizobium australicum</name>
    <dbReference type="NCBI Taxonomy" id="536018"/>
    <lineage>
        <taxon>Bacteria</taxon>
        <taxon>Pseudomonadati</taxon>
        <taxon>Pseudomonadota</taxon>
        <taxon>Alphaproteobacteria</taxon>
        <taxon>Hyphomicrobiales</taxon>
        <taxon>Phyllobacteriaceae</taxon>
        <taxon>Mesorhizobium</taxon>
    </lineage>
</organism>
<evidence type="ECO:0000313" key="10">
    <source>
        <dbReference type="Proteomes" id="UP000193083"/>
    </source>
</evidence>
<dbReference type="EMBL" id="FXBL01000004">
    <property type="protein sequence ID" value="SMH40389.1"/>
    <property type="molecule type" value="Genomic_DNA"/>
</dbReference>